<feature type="transmembrane region" description="Helical" evidence="2">
    <location>
        <begin position="63"/>
        <end position="80"/>
    </location>
</feature>
<dbReference type="InterPro" id="IPR036259">
    <property type="entry name" value="MFS_trans_sf"/>
</dbReference>
<feature type="region of interest" description="Disordered" evidence="1">
    <location>
        <begin position="1"/>
        <end position="53"/>
    </location>
</feature>
<keyword evidence="4" id="KW-1185">Reference proteome</keyword>
<dbReference type="RefSeq" id="WP_034632411.1">
    <property type="nucleotide sequence ID" value="NZ_AXNT01000108.1"/>
</dbReference>
<evidence type="ECO:0000313" key="3">
    <source>
        <dbReference type="EMBL" id="KGM01398.1"/>
    </source>
</evidence>
<feature type="compositionally biased region" description="Basic and acidic residues" evidence="1">
    <location>
        <begin position="1"/>
        <end position="27"/>
    </location>
</feature>
<protein>
    <submittedName>
        <fullName evidence="3">Uncharacterized protein</fullName>
    </submittedName>
</protein>
<proteinExistence type="predicted"/>
<gene>
    <name evidence="3" type="ORF">Q760_01595</name>
</gene>
<feature type="compositionally biased region" description="Basic and acidic residues" evidence="1">
    <location>
        <begin position="42"/>
        <end position="53"/>
    </location>
</feature>
<dbReference type="EMBL" id="AXNT01000108">
    <property type="protein sequence ID" value="KGM01398.1"/>
    <property type="molecule type" value="Genomic_DNA"/>
</dbReference>
<reference evidence="3 4" key="1">
    <citation type="submission" date="2013-10" db="EMBL/GenBank/DDBJ databases">
        <authorList>
            <person name="Wang G."/>
            <person name="Zhuang W."/>
        </authorList>
    </citation>
    <scope>NUCLEOTIDE SEQUENCE [LARGE SCALE GENOMIC DNA]</scope>
    <source>
        <strain evidence="3 4">DSM 20118</strain>
    </source>
</reference>
<feature type="transmembrane region" description="Helical" evidence="2">
    <location>
        <begin position="153"/>
        <end position="171"/>
    </location>
</feature>
<dbReference type="SUPFAM" id="SSF103473">
    <property type="entry name" value="MFS general substrate transporter"/>
    <property type="match status" value="1"/>
</dbReference>
<feature type="transmembrane region" description="Helical" evidence="2">
    <location>
        <begin position="121"/>
        <end position="141"/>
    </location>
</feature>
<evidence type="ECO:0000313" key="4">
    <source>
        <dbReference type="Proteomes" id="UP000029833"/>
    </source>
</evidence>
<evidence type="ECO:0000256" key="1">
    <source>
        <dbReference type="SAM" id="MobiDB-lite"/>
    </source>
</evidence>
<name>A0A0A0B5C5_9CELL</name>
<comment type="caution">
    <text evidence="3">The sequence shown here is derived from an EMBL/GenBank/DDBJ whole genome shotgun (WGS) entry which is preliminary data.</text>
</comment>
<keyword evidence="2" id="KW-0472">Membrane</keyword>
<keyword evidence="2" id="KW-0812">Transmembrane</keyword>
<sequence length="198" mass="20556">MPHPAEPHRRPRVDPEGGDGHTGERARSAAAGGPVADAVPAGRRERDAHTSGDPRRLVRVPRVVLAVAGVVVLVWLTAPLELDGVVHWRREAWLVVGAGALVTAIPGGLVEGALARWAHRAAVVVWLAVFGFFALWAPVLVSSRWVEGDGARLPTSGLGVAVLGWLLALGVEHGVARGVLALTARASGTRAPASRGAA</sequence>
<feature type="transmembrane region" description="Helical" evidence="2">
    <location>
        <begin position="92"/>
        <end position="114"/>
    </location>
</feature>
<evidence type="ECO:0000256" key="2">
    <source>
        <dbReference type="SAM" id="Phobius"/>
    </source>
</evidence>
<keyword evidence="2" id="KW-1133">Transmembrane helix</keyword>
<dbReference type="AlphaFoldDB" id="A0A0A0B5C5"/>
<accession>A0A0A0B5C5</accession>
<dbReference type="Proteomes" id="UP000029833">
    <property type="component" value="Unassembled WGS sequence"/>
</dbReference>
<feature type="compositionally biased region" description="Low complexity" evidence="1">
    <location>
        <begin position="28"/>
        <end position="41"/>
    </location>
</feature>
<dbReference type="STRING" id="1408250.Q760_01595"/>
<organism evidence="3 4">
    <name type="scientific">Cellulomonas cellasea DSM 20118</name>
    <dbReference type="NCBI Taxonomy" id="1408250"/>
    <lineage>
        <taxon>Bacteria</taxon>
        <taxon>Bacillati</taxon>
        <taxon>Actinomycetota</taxon>
        <taxon>Actinomycetes</taxon>
        <taxon>Micrococcales</taxon>
        <taxon>Cellulomonadaceae</taxon>
        <taxon>Cellulomonas</taxon>
    </lineage>
</organism>